<feature type="compositionally biased region" description="Basic residues" evidence="1">
    <location>
        <begin position="129"/>
        <end position="140"/>
    </location>
</feature>
<evidence type="ECO:0000256" key="1">
    <source>
        <dbReference type="SAM" id="MobiDB-lite"/>
    </source>
</evidence>
<sequence length="152" mass="17173">MTNVSNRRQLSVKFDEQLHVVKGFRQRSWHICQLLPGTEGPHVLTLVLSMTERADYRFNLNANTPRLFVRAGHVDEPPQALAITASQAMAATWMDGEHRVLETAMPMAIQAWIEAYLLEHGEAPDEGRKKKRKGAGRAHSSKPANLPREEPR</sequence>
<dbReference type="AlphaFoldDB" id="A0A5C1NEU8"/>
<organism evidence="2 3">
    <name type="scientific">Halomonas binhaiensis</name>
    <dbReference type="NCBI Taxonomy" id="2562282"/>
    <lineage>
        <taxon>Bacteria</taxon>
        <taxon>Pseudomonadati</taxon>
        <taxon>Pseudomonadota</taxon>
        <taxon>Gammaproteobacteria</taxon>
        <taxon>Oceanospirillales</taxon>
        <taxon>Halomonadaceae</taxon>
        <taxon>Halomonas</taxon>
    </lineage>
</organism>
<accession>A0A5C1NEU8</accession>
<evidence type="ECO:0000313" key="2">
    <source>
        <dbReference type="EMBL" id="QEM81744.1"/>
    </source>
</evidence>
<reference evidence="2" key="1">
    <citation type="submission" date="2021-02" db="EMBL/GenBank/DDBJ databases">
        <title>Strain Y2R2, a novel species of the genus Halomonas.</title>
        <authorList>
            <person name="Huang H."/>
        </authorList>
    </citation>
    <scope>NUCLEOTIDE SEQUENCE</scope>
    <source>
        <strain evidence="2">Y2R2</strain>
    </source>
</reference>
<dbReference type="RefSeq" id="WP_149284755.1">
    <property type="nucleotide sequence ID" value="NZ_CP038437.2"/>
</dbReference>
<gene>
    <name evidence="2" type="ORF">E4T21_09420</name>
</gene>
<dbReference type="Proteomes" id="UP000324285">
    <property type="component" value="Chromosome"/>
</dbReference>
<dbReference type="EMBL" id="CP038437">
    <property type="protein sequence ID" value="QEM81744.1"/>
    <property type="molecule type" value="Genomic_DNA"/>
</dbReference>
<name>A0A5C1NEU8_9GAMM</name>
<dbReference type="KEGG" id="hbh:E4T21_09420"/>
<proteinExistence type="predicted"/>
<dbReference type="Pfam" id="PF11749">
    <property type="entry name" value="DUF3305"/>
    <property type="match status" value="1"/>
</dbReference>
<feature type="region of interest" description="Disordered" evidence="1">
    <location>
        <begin position="124"/>
        <end position="152"/>
    </location>
</feature>
<dbReference type="OrthoDB" id="5586738at2"/>
<protein>
    <submittedName>
        <fullName evidence="2">DUF3305 domain-containing protein</fullName>
    </submittedName>
</protein>
<evidence type="ECO:0000313" key="3">
    <source>
        <dbReference type="Proteomes" id="UP000324285"/>
    </source>
</evidence>
<keyword evidence="3" id="KW-1185">Reference proteome</keyword>
<dbReference type="InterPro" id="IPR021736">
    <property type="entry name" value="DUF3305"/>
</dbReference>